<feature type="region of interest" description="Disordered" evidence="1">
    <location>
        <begin position="1"/>
        <end position="23"/>
    </location>
</feature>
<evidence type="ECO:0000313" key="2">
    <source>
        <dbReference type="EMBL" id="JAD49682.1"/>
    </source>
</evidence>
<dbReference type="AlphaFoldDB" id="A0A0A9ARJ1"/>
<protein>
    <submittedName>
        <fullName evidence="2">Uncharacterized protein</fullName>
    </submittedName>
</protein>
<feature type="compositionally biased region" description="Pro residues" evidence="1">
    <location>
        <begin position="11"/>
        <end position="23"/>
    </location>
</feature>
<reference evidence="2" key="1">
    <citation type="submission" date="2014-09" db="EMBL/GenBank/DDBJ databases">
        <authorList>
            <person name="Magalhaes I.L.F."/>
            <person name="Oliveira U."/>
            <person name="Santos F.R."/>
            <person name="Vidigal T.H.D.A."/>
            <person name="Brescovit A.D."/>
            <person name="Santos A.J."/>
        </authorList>
    </citation>
    <scope>NUCLEOTIDE SEQUENCE</scope>
    <source>
        <tissue evidence="2">Shoot tissue taken approximately 20 cm above the soil surface</tissue>
    </source>
</reference>
<name>A0A0A9ARJ1_ARUDO</name>
<reference evidence="2" key="2">
    <citation type="journal article" date="2015" name="Data Brief">
        <title>Shoot transcriptome of the giant reed, Arundo donax.</title>
        <authorList>
            <person name="Barrero R.A."/>
            <person name="Guerrero F.D."/>
            <person name="Moolhuijzen P."/>
            <person name="Goolsby J.A."/>
            <person name="Tidwell J."/>
            <person name="Bellgard S.E."/>
            <person name="Bellgard M.I."/>
        </authorList>
    </citation>
    <scope>NUCLEOTIDE SEQUENCE</scope>
    <source>
        <tissue evidence="2">Shoot tissue taken approximately 20 cm above the soil surface</tissue>
    </source>
</reference>
<sequence>MISSWMLGGTSPPPFSEPSPFDSPPASRPFLYFMAPPHS</sequence>
<accession>A0A0A9ARJ1</accession>
<proteinExistence type="predicted"/>
<organism evidence="2">
    <name type="scientific">Arundo donax</name>
    <name type="common">Giant reed</name>
    <name type="synonym">Donax arundinaceus</name>
    <dbReference type="NCBI Taxonomy" id="35708"/>
    <lineage>
        <taxon>Eukaryota</taxon>
        <taxon>Viridiplantae</taxon>
        <taxon>Streptophyta</taxon>
        <taxon>Embryophyta</taxon>
        <taxon>Tracheophyta</taxon>
        <taxon>Spermatophyta</taxon>
        <taxon>Magnoliopsida</taxon>
        <taxon>Liliopsida</taxon>
        <taxon>Poales</taxon>
        <taxon>Poaceae</taxon>
        <taxon>PACMAD clade</taxon>
        <taxon>Arundinoideae</taxon>
        <taxon>Arundineae</taxon>
        <taxon>Arundo</taxon>
    </lineage>
</organism>
<dbReference type="EMBL" id="GBRH01248213">
    <property type="protein sequence ID" value="JAD49682.1"/>
    <property type="molecule type" value="Transcribed_RNA"/>
</dbReference>
<evidence type="ECO:0000256" key="1">
    <source>
        <dbReference type="SAM" id="MobiDB-lite"/>
    </source>
</evidence>